<organism evidence="3 4">
    <name type="scientific">Aedes albopictus</name>
    <name type="common">Asian tiger mosquito</name>
    <name type="synonym">Stegomyia albopicta</name>
    <dbReference type="NCBI Taxonomy" id="7160"/>
    <lineage>
        <taxon>Eukaryota</taxon>
        <taxon>Metazoa</taxon>
        <taxon>Ecdysozoa</taxon>
        <taxon>Arthropoda</taxon>
        <taxon>Hexapoda</taxon>
        <taxon>Insecta</taxon>
        <taxon>Pterygota</taxon>
        <taxon>Neoptera</taxon>
        <taxon>Endopterygota</taxon>
        <taxon>Diptera</taxon>
        <taxon>Nematocera</taxon>
        <taxon>Culicoidea</taxon>
        <taxon>Culicidae</taxon>
        <taxon>Culicinae</taxon>
        <taxon>Aedini</taxon>
        <taxon>Aedes</taxon>
        <taxon>Stegomyia</taxon>
    </lineage>
</organism>
<feature type="compositionally biased region" description="Low complexity" evidence="1">
    <location>
        <begin position="118"/>
        <end position="149"/>
    </location>
</feature>
<feature type="compositionally biased region" description="Polar residues" evidence="1">
    <location>
        <begin position="73"/>
        <end position="88"/>
    </location>
</feature>
<sequence>MKMQYPVMLIVILLVLGGKVVVSIEVYENINENGTDSEAPLKSTLPNSVVSNGSQLAINEPGKGVSVTTSAVDYTRNDSGSGNQQQPAVDNHRHQQKQQHHKHSPSYRDTPLPITPATTVVSVTTSTSKGSPSVVLSSAASPTASSGSAFKEDSVLKDIVGANLVQQQISGYKKRQLYANAFQVAKNGTNERSYEKQRNRQLSKEFIPSPELTHFSPNAEDHRPFQPGPAVDATYPASPVDNDSKWFGANHISIPESYHEHVPPKYEHHKSGKYLWLPNGPSNHNIPSSDSPFSRTKSRLPSPPKGKWKWVPEDEDASDVPQQTEKPMESAKAPDLESKIISGGHYFLGHLPPRDHPYSFDAGQTPFSADGVGSGGGAVSTASSSSTTIDPLMYFFGPSTTAVVDTGKQKTGAKGDSDALKGVSPWKKIIHVLSAAIPIGLIISALTPQVVYINPNMTQNPIQMQTPTPIGATGGASSSFTNPSRQRSEDQISLIGTSLANPLIGFLNALSASPKGDLSRWPNFGALFGAASSGNNSSACEEKSFCEMARQGINHDADILFKMLWKIANETPADQARQSGLEEIFRAVKDDDCSRFHCEST</sequence>
<feature type="region of interest" description="Disordered" evidence="1">
    <location>
        <begin position="284"/>
        <end position="334"/>
    </location>
</feature>
<feature type="compositionally biased region" description="Polar residues" evidence="1">
    <location>
        <begin position="284"/>
        <end position="295"/>
    </location>
</feature>
<evidence type="ECO:0000256" key="1">
    <source>
        <dbReference type="SAM" id="MobiDB-lite"/>
    </source>
</evidence>
<evidence type="ECO:0008006" key="5">
    <source>
        <dbReference type="Google" id="ProtNLM"/>
    </source>
</evidence>
<evidence type="ECO:0000256" key="2">
    <source>
        <dbReference type="SAM" id="SignalP"/>
    </source>
</evidence>
<keyword evidence="2" id="KW-0732">Signal</keyword>
<evidence type="ECO:0000313" key="3">
    <source>
        <dbReference type="EnsemblMetazoa" id="AALFPA23_019669.P28966"/>
    </source>
</evidence>
<proteinExistence type="predicted"/>
<feature type="compositionally biased region" description="Polar residues" evidence="1">
    <location>
        <begin position="475"/>
        <end position="485"/>
    </location>
</feature>
<protein>
    <recommendedName>
        <fullName evidence="5">Secreted protein</fullName>
    </recommendedName>
</protein>
<feature type="compositionally biased region" description="Basic residues" evidence="1">
    <location>
        <begin position="94"/>
        <end position="105"/>
    </location>
</feature>
<dbReference type="Proteomes" id="UP000069940">
    <property type="component" value="Unassembled WGS sequence"/>
</dbReference>
<dbReference type="RefSeq" id="XP_062715107.1">
    <property type="nucleotide sequence ID" value="XM_062859123.1"/>
</dbReference>
<dbReference type="EnsemblMetazoa" id="AALFPA23_019669.R28966">
    <property type="protein sequence ID" value="AALFPA23_019669.P28966"/>
    <property type="gene ID" value="AALFPA23_019669"/>
</dbReference>
<reference evidence="4" key="1">
    <citation type="journal article" date="2015" name="Proc. Natl. Acad. Sci. U.S.A.">
        <title>Genome sequence of the Asian Tiger mosquito, Aedes albopictus, reveals insights into its biology, genetics, and evolution.</title>
        <authorList>
            <person name="Chen X.G."/>
            <person name="Jiang X."/>
            <person name="Gu J."/>
            <person name="Xu M."/>
            <person name="Wu Y."/>
            <person name="Deng Y."/>
            <person name="Zhang C."/>
            <person name="Bonizzoni M."/>
            <person name="Dermauw W."/>
            <person name="Vontas J."/>
            <person name="Armbruster P."/>
            <person name="Huang X."/>
            <person name="Yang Y."/>
            <person name="Zhang H."/>
            <person name="He W."/>
            <person name="Peng H."/>
            <person name="Liu Y."/>
            <person name="Wu K."/>
            <person name="Chen J."/>
            <person name="Lirakis M."/>
            <person name="Topalis P."/>
            <person name="Van Leeuwen T."/>
            <person name="Hall A.B."/>
            <person name="Jiang X."/>
            <person name="Thorpe C."/>
            <person name="Mueller R.L."/>
            <person name="Sun C."/>
            <person name="Waterhouse R.M."/>
            <person name="Yan G."/>
            <person name="Tu Z.J."/>
            <person name="Fang X."/>
            <person name="James A.A."/>
        </authorList>
    </citation>
    <scope>NUCLEOTIDE SEQUENCE [LARGE SCALE GENOMIC DNA]</scope>
    <source>
        <strain evidence="4">Foshan</strain>
    </source>
</reference>
<feature type="region of interest" description="Disordered" evidence="1">
    <location>
        <begin position="468"/>
        <end position="487"/>
    </location>
</feature>
<keyword evidence="4" id="KW-1185">Reference proteome</keyword>
<feature type="region of interest" description="Disordered" evidence="1">
    <location>
        <begin position="73"/>
        <end position="150"/>
    </location>
</feature>
<evidence type="ECO:0000313" key="4">
    <source>
        <dbReference type="Proteomes" id="UP000069940"/>
    </source>
</evidence>
<dbReference type="GeneID" id="109411237"/>
<accession>A0ABM1ZLP4</accession>
<feature type="chain" id="PRO_5045114067" description="Secreted protein" evidence="2">
    <location>
        <begin position="24"/>
        <end position="601"/>
    </location>
</feature>
<feature type="signal peptide" evidence="2">
    <location>
        <begin position="1"/>
        <end position="23"/>
    </location>
</feature>
<reference evidence="3" key="2">
    <citation type="submission" date="2025-05" db="UniProtKB">
        <authorList>
            <consortium name="EnsemblMetazoa"/>
        </authorList>
    </citation>
    <scope>IDENTIFICATION</scope>
    <source>
        <strain evidence="3">Foshan</strain>
    </source>
</reference>
<name>A0ABM1ZLP4_AEDAL</name>